<proteinExistence type="predicted"/>
<evidence type="ECO:0000313" key="2">
    <source>
        <dbReference type="Proteomes" id="UP000789375"/>
    </source>
</evidence>
<name>A0A9N8YS93_FUNMO</name>
<gene>
    <name evidence="1" type="ORF">FMOSSE_LOCUS968</name>
</gene>
<dbReference type="EMBL" id="CAJVPP010000104">
    <property type="protein sequence ID" value="CAG8443095.1"/>
    <property type="molecule type" value="Genomic_DNA"/>
</dbReference>
<organism evidence="1 2">
    <name type="scientific">Funneliformis mosseae</name>
    <name type="common">Endomycorrhizal fungus</name>
    <name type="synonym">Glomus mosseae</name>
    <dbReference type="NCBI Taxonomy" id="27381"/>
    <lineage>
        <taxon>Eukaryota</taxon>
        <taxon>Fungi</taxon>
        <taxon>Fungi incertae sedis</taxon>
        <taxon>Mucoromycota</taxon>
        <taxon>Glomeromycotina</taxon>
        <taxon>Glomeromycetes</taxon>
        <taxon>Glomerales</taxon>
        <taxon>Glomeraceae</taxon>
        <taxon>Funneliformis</taxon>
    </lineage>
</organism>
<sequence length="82" mass="9602">MPRHQTNRARHQRRIRNYSNLVNIQRVPPANNIVSPQNQFLPYIANIPRQSTGNPTIDEFFNGFSRNHDASERAVDFQIVKM</sequence>
<dbReference type="AlphaFoldDB" id="A0A9N8YS93"/>
<protein>
    <submittedName>
        <fullName evidence="1">9219_t:CDS:1</fullName>
    </submittedName>
</protein>
<reference evidence="1" key="1">
    <citation type="submission" date="2021-06" db="EMBL/GenBank/DDBJ databases">
        <authorList>
            <person name="Kallberg Y."/>
            <person name="Tangrot J."/>
            <person name="Rosling A."/>
        </authorList>
    </citation>
    <scope>NUCLEOTIDE SEQUENCE</scope>
    <source>
        <strain evidence="1">87-6 pot B 2015</strain>
    </source>
</reference>
<dbReference type="Proteomes" id="UP000789375">
    <property type="component" value="Unassembled WGS sequence"/>
</dbReference>
<keyword evidence="2" id="KW-1185">Reference proteome</keyword>
<evidence type="ECO:0000313" key="1">
    <source>
        <dbReference type="EMBL" id="CAG8443095.1"/>
    </source>
</evidence>
<accession>A0A9N8YS93</accession>
<comment type="caution">
    <text evidence="1">The sequence shown here is derived from an EMBL/GenBank/DDBJ whole genome shotgun (WGS) entry which is preliminary data.</text>
</comment>